<dbReference type="GO" id="GO:0003723">
    <property type="term" value="F:RNA binding"/>
    <property type="evidence" value="ECO:0007669"/>
    <property type="project" value="UniProtKB-KW"/>
</dbReference>
<keyword evidence="7" id="KW-0378">Hydrolase</keyword>
<keyword evidence="5" id="KW-0479">Metal-binding</keyword>
<dbReference type="Pfam" id="PF09412">
    <property type="entry name" value="XendoU"/>
    <property type="match status" value="1"/>
</dbReference>
<dbReference type="GO" id="GO:0016787">
    <property type="term" value="F:hydrolase activity"/>
    <property type="evidence" value="ECO:0007669"/>
    <property type="project" value="UniProtKB-KW"/>
</dbReference>
<dbReference type="InterPro" id="IPR037227">
    <property type="entry name" value="EndoU-like"/>
</dbReference>
<dbReference type="InParanoid" id="A0A1D6Q696"/>
<evidence type="ECO:0000256" key="10">
    <source>
        <dbReference type="ARBA" id="ARBA00023239"/>
    </source>
</evidence>
<gene>
    <name evidence="12" type="ORF">ZEAMMB73_Zm00001d051322</name>
</gene>
<comment type="similarity">
    <text evidence="2">Belongs to the ENDOU family.</text>
</comment>
<dbReference type="EMBL" id="CM000780">
    <property type="protein sequence ID" value="AQK54034.1"/>
    <property type="molecule type" value="Genomic_DNA"/>
</dbReference>
<dbReference type="PANTHER" id="PTHR12439">
    <property type="entry name" value="PLACENTAL PROTEIN 11-RELATED"/>
    <property type="match status" value="1"/>
</dbReference>
<feature type="domain" description="EndoU" evidence="11">
    <location>
        <begin position="1"/>
        <end position="69"/>
    </location>
</feature>
<keyword evidence="4" id="KW-0540">Nuclease</keyword>
<evidence type="ECO:0000256" key="8">
    <source>
        <dbReference type="ARBA" id="ARBA00022884"/>
    </source>
</evidence>
<organism evidence="12">
    <name type="scientific">Zea mays</name>
    <name type="common">Maize</name>
    <dbReference type="NCBI Taxonomy" id="4577"/>
    <lineage>
        <taxon>Eukaryota</taxon>
        <taxon>Viridiplantae</taxon>
        <taxon>Streptophyta</taxon>
        <taxon>Embryophyta</taxon>
        <taxon>Tracheophyta</taxon>
        <taxon>Spermatophyta</taxon>
        <taxon>Magnoliopsida</taxon>
        <taxon>Liliopsida</taxon>
        <taxon>Poales</taxon>
        <taxon>Poaceae</taxon>
        <taxon>PACMAD clade</taxon>
        <taxon>Panicoideae</taxon>
        <taxon>Andropogonodae</taxon>
        <taxon>Andropogoneae</taxon>
        <taxon>Tripsacinae</taxon>
        <taxon>Zea</taxon>
    </lineage>
</organism>
<dbReference type="GO" id="GO:0016829">
    <property type="term" value="F:lyase activity"/>
    <property type="evidence" value="ECO:0007669"/>
    <property type="project" value="UniProtKB-KW"/>
</dbReference>
<reference evidence="12" key="1">
    <citation type="submission" date="2015-12" db="EMBL/GenBank/DDBJ databases">
        <title>Update maize B73 reference genome by single molecule sequencing technologies.</title>
        <authorList>
            <consortium name="Maize Genome Sequencing Project"/>
            <person name="Ware D."/>
        </authorList>
    </citation>
    <scope>NUCLEOTIDE SEQUENCE</scope>
    <source>
        <tissue evidence="12">Seedling</tissue>
    </source>
</reference>
<name>A0A1D6Q696_MAIZE</name>
<comment type="cofactor">
    <cofactor evidence="1">
        <name>Mn(2+)</name>
        <dbReference type="ChEBI" id="CHEBI:29035"/>
    </cofactor>
</comment>
<protein>
    <recommendedName>
        <fullName evidence="11">EndoU domain-containing protein</fullName>
    </recommendedName>
</protein>
<comment type="subunit">
    <text evidence="3">Monomer.</text>
</comment>
<dbReference type="PROSITE" id="PS51959">
    <property type="entry name" value="ENDOU"/>
    <property type="match status" value="1"/>
</dbReference>
<evidence type="ECO:0000313" key="12">
    <source>
        <dbReference type="EMBL" id="AQK54034.1"/>
    </source>
</evidence>
<sequence>MVVNKEVVSHEYEDFKQMLTPLWFDLSGRGGCSSSSSFEHVFIGEIKEQRQGESEVSGYLNLNWIQASS</sequence>
<evidence type="ECO:0000256" key="6">
    <source>
        <dbReference type="ARBA" id="ARBA00022759"/>
    </source>
</evidence>
<evidence type="ECO:0000256" key="5">
    <source>
        <dbReference type="ARBA" id="ARBA00022723"/>
    </source>
</evidence>
<dbReference type="GO" id="GO:0046872">
    <property type="term" value="F:metal ion binding"/>
    <property type="evidence" value="ECO:0007669"/>
    <property type="project" value="UniProtKB-KW"/>
</dbReference>
<dbReference type="GO" id="GO:0004521">
    <property type="term" value="F:RNA endonuclease activity"/>
    <property type="evidence" value="ECO:0007669"/>
    <property type="project" value="InterPro"/>
</dbReference>
<evidence type="ECO:0000256" key="9">
    <source>
        <dbReference type="ARBA" id="ARBA00023211"/>
    </source>
</evidence>
<keyword evidence="6" id="KW-0255">Endonuclease</keyword>
<keyword evidence="10" id="KW-0456">Lyase</keyword>
<proteinExistence type="inferred from homology"/>
<dbReference type="PANTHER" id="PTHR12439:SF11">
    <property type="entry name" value="URIDYLATE-SPECIFIC ENDORIBONUCLEASE"/>
    <property type="match status" value="1"/>
</dbReference>
<evidence type="ECO:0000259" key="11">
    <source>
        <dbReference type="PROSITE" id="PS51959"/>
    </source>
</evidence>
<evidence type="ECO:0000256" key="2">
    <source>
        <dbReference type="ARBA" id="ARBA00010168"/>
    </source>
</evidence>
<dbReference type="SUPFAM" id="SSF142877">
    <property type="entry name" value="EndoU-like"/>
    <property type="match status" value="1"/>
</dbReference>
<accession>A0A1D6Q696</accession>
<evidence type="ECO:0000256" key="1">
    <source>
        <dbReference type="ARBA" id="ARBA00001936"/>
    </source>
</evidence>
<keyword evidence="9" id="KW-0464">Manganese</keyword>
<dbReference type="InterPro" id="IPR039787">
    <property type="entry name" value="ENDOU"/>
</dbReference>
<evidence type="ECO:0000256" key="4">
    <source>
        <dbReference type="ARBA" id="ARBA00022722"/>
    </source>
</evidence>
<keyword evidence="8" id="KW-0694">RNA-binding</keyword>
<evidence type="ECO:0000256" key="3">
    <source>
        <dbReference type="ARBA" id="ARBA00011245"/>
    </source>
</evidence>
<dbReference type="AlphaFoldDB" id="A0A1D6Q696"/>
<dbReference type="InterPro" id="IPR018998">
    <property type="entry name" value="EndoU_C"/>
</dbReference>
<dbReference type="SMR" id="A0A1D6Q696"/>
<evidence type="ECO:0000256" key="7">
    <source>
        <dbReference type="ARBA" id="ARBA00022801"/>
    </source>
</evidence>